<dbReference type="InterPro" id="IPR004910">
    <property type="entry name" value="Yippee/Mis18/Cereblon"/>
</dbReference>
<reference evidence="6 7" key="1">
    <citation type="submission" date="2019-10" db="EMBL/GenBank/DDBJ databases">
        <authorList>
            <person name="Palmer J.M."/>
        </authorList>
    </citation>
    <scope>NUCLEOTIDE SEQUENCE [LARGE SCALE GENOMIC DNA]</scope>
    <source>
        <strain evidence="6 7">TWF696</strain>
    </source>
</reference>
<accession>A0AAV9VCR5</accession>
<dbReference type="PANTHER" id="PTHR13848">
    <property type="entry name" value="PROTEIN YIPPEE-LIKE CG15309-RELATED"/>
    <property type="match status" value="1"/>
</dbReference>
<keyword evidence="7" id="KW-1185">Reference proteome</keyword>
<sequence length="362" mass="39911">MPTVPSLDFPRFLLPAFPRWQPSLLKRHRPVEDVTAEPPRSRPTSSSSAVTLTSDDDVARSPRHARVLSHDSGCVISDDDEHNGNRQDEDEQASDDDRSYTSVSSSTASLEIYLDSESGYGGSTDDIHNSNRKRTRKRSSVPAAPEQSLSSTTSYLHCSTCRTNLCFTSSVISKGFTGRHGRAYLVTNLITANIMHGKPTSRNLQTGAHTVADVSCRVCCGDLGWKYIHAEERSQRYKVGKYILETGRVSKSNVWDADATPATISSNVLPTTAATVSTINTAAASKGGSTKNGATHHDSWDAANGYSNGIDTWDSDAMDVDLADEEELEEMFAGTWNKERATRRRERKMQLDEMRRWVDSNV</sequence>
<organism evidence="6 7">
    <name type="scientific">Orbilia brochopaga</name>
    <dbReference type="NCBI Taxonomy" id="3140254"/>
    <lineage>
        <taxon>Eukaryota</taxon>
        <taxon>Fungi</taxon>
        <taxon>Dikarya</taxon>
        <taxon>Ascomycota</taxon>
        <taxon>Pezizomycotina</taxon>
        <taxon>Orbiliomycetes</taxon>
        <taxon>Orbiliales</taxon>
        <taxon>Orbiliaceae</taxon>
        <taxon>Orbilia</taxon>
    </lineage>
</organism>
<dbReference type="PROSITE" id="PS51792">
    <property type="entry name" value="YIPPEE"/>
    <property type="match status" value="1"/>
</dbReference>
<gene>
    <name evidence="6" type="ORF">TWF696_000913</name>
</gene>
<feature type="domain" description="Yippee" evidence="5">
    <location>
        <begin position="154"/>
        <end position="253"/>
    </location>
</feature>
<dbReference type="Pfam" id="PF03226">
    <property type="entry name" value="Yippee-Mis18"/>
    <property type="match status" value="1"/>
</dbReference>
<dbReference type="InterPro" id="IPR034751">
    <property type="entry name" value="Yippee"/>
</dbReference>
<dbReference type="Proteomes" id="UP001375240">
    <property type="component" value="Unassembled WGS sequence"/>
</dbReference>
<feature type="compositionally biased region" description="Low complexity" evidence="4">
    <location>
        <begin position="100"/>
        <end position="109"/>
    </location>
</feature>
<evidence type="ECO:0000256" key="4">
    <source>
        <dbReference type="SAM" id="MobiDB-lite"/>
    </source>
</evidence>
<dbReference type="AlphaFoldDB" id="A0AAV9VCR5"/>
<evidence type="ECO:0000256" key="1">
    <source>
        <dbReference type="ARBA" id="ARBA00005613"/>
    </source>
</evidence>
<dbReference type="InterPro" id="IPR039058">
    <property type="entry name" value="Yippee_fam"/>
</dbReference>
<evidence type="ECO:0000256" key="3">
    <source>
        <dbReference type="ARBA" id="ARBA00022833"/>
    </source>
</evidence>
<comment type="similarity">
    <text evidence="1">Belongs to the yippee family.</text>
</comment>
<feature type="region of interest" description="Disordered" evidence="4">
    <location>
        <begin position="24"/>
        <end position="148"/>
    </location>
</feature>
<feature type="compositionally biased region" description="Basic residues" evidence="4">
    <location>
        <begin position="130"/>
        <end position="139"/>
    </location>
</feature>
<dbReference type="GO" id="GO:0046872">
    <property type="term" value="F:metal ion binding"/>
    <property type="evidence" value="ECO:0007669"/>
    <property type="project" value="UniProtKB-KW"/>
</dbReference>
<evidence type="ECO:0000313" key="6">
    <source>
        <dbReference type="EMBL" id="KAK6359775.1"/>
    </source>
</evidence>
<evidence type="ECO:0000313" key="7">
    <source>
        <dbReference type="Proteomes" id="UP001375240"/>
    </source>
</evidence>
<keyword evidence="3" id="KW-0862">Zinc</keyword>
<name>A0AAV9VCR5_9PEZI</name>
<proteinExistence type="inferred from homology"/>
<keyword evidence="2" id="KW-0479">Metal-binding</keyword>
<evidence type="ECO:0000256" key="2">
    <source>
        <dbReference type="ARBA" id="ARBA00022723"/>
    </source>
</evidence>
<comment type="caution">
    <text evidence="6">The sequence shown here is derived from an EMBL/GenBank/DDBJ whole genome shotgun (WGS) entry which is preliminary data.</text>
</comment>
<protein>
    <recommendedName>
        <fullName evidence="5">Yippee domain-containing protein</fullName>
    </recommendedName>
</protein>
<dbReference type="EMBL" id="JAVHNQ010000001">
    <property type="protein sequence ID" value="KAK6359775.1"/>
    <property type="molecule type" value="Genomic_DNA"/>
</dbReference>
<evidence type="ECO:0000259" key="5">
    <source>
        <dbReference type="PROSITE" id="PS51792"/>
    </source>
</evidence>